<name>A0ABQ9XPX5_9EUKA</name>
<accession>A0ABQ9XPX5</accession>
<feature type="region of interest" description="Disordered" evidence="1">
    <location>
        <begin position="805"/>
        <end position="860"/>
    </location>
</feature>
<feature type="compositionally biased region" description="Polar residues" evidence="1">
    <location>
        <begin position="818"/>
        <end position="827"/>
    </location>
</feature>
<feature type="region of interest" description="Disordered" evidence="1">
    <location>
        <begin position="381"/>
        <end position="432"/>
    </location>
</feature>
<proteinExistence type="predicted"/>
<reference evidence="2 3" key="1">
    <citation type="journal article" date="2022" name="bioRxiv">
        <title>Genomics of Preaxostyla Flagellates Illuminates Evolutionary Transitions and the Path Towards Mitochondrial Loss.</title>
        <authorList>
            <person name="Novak L.V.F."/>
            <person name="Treitli S.C."/>
            <person name="Pyrih J."/>
            <person name="Halakuc P."/>
            <person name="Pipaliya S.V."/>
            <person name="Vacek V."/>
            <person name="Brzon O."/>
            <person name="Soukal P."/>
            <person name="Eme L."/>
            <person name="Dacks J.B."/>
            <person name="Karnkowska A."/>
            <person name="Elias M."/>
            <person name="Hampl V."/>
        </authorList>
    </citation>
    <scope>NUCLEOTIDE SEQUENCE [LARGE SCALE GENOMIC DNA]</scope>
    <source>
        <strain evidence="2">NAU3</strain>
        <tissue evidence="2">Gut</tissue>
    </source>
</reference>
<dbReference type="Proteomes" id="UP001281761">
    <property type="component" value="Unassembled WGS sequence"/>
</dbReference>
<organism evidence="2 3">
    <name type="scientific">Blattamonas nauphoetae</name>
    <dbReference type="NCBI Taxonomy" id="2049346"/>
    <lineage>
        <taxon>Eukaryota</taxon>
        <taxon>Metamonada</taxon>
        <taxon>Preaxostyla</taxon>
        <taxon>Oxymonadida</taxon>
        <taxon>Blattamonas</taxon>
    </lineage>
</organism>
<evidence type="ECO:0000313" key="3">
    <source>
        <dbReference type="Proteomes" id="UP001281761"/>
    </source>
</evidence>
<comment type="caution">
    <text evidence="2">The sequence shown here is derived from an EMBL/GenBank/DDBJ whole genome shotgun (WGS) entry which is preliminary data.</text>
</comment>
<feature type="region of interest" description="Disordered" evidence="1">
    <location>
        <begin position="1091"/>
        <end position="1124"/>
    </location>
</feature>
<feature type="region of interest" description="Disordered" evidence="1">
    <location>
        <begin position="875"/>
        <end position="922"/>
    </location>
</feature>
<evidence type="ECO:0000313" key="2">
    <source>
        <dbReference type="EMBL" id="KAK2953579.1"/>
    </source>
</evidence>
<keyword evidence="3" id="KW-1185">Reference proteome</keyword>
<protein>
    <submittedName>
        <fullName evidence="2">Uncharacterized protein</fullName>
    </submittedName>
</protein>
<sequence>MTRTDPDTMELLSQISLSPRPLSVANQVLLTSPLTGFNTNQLQSVPGMIEPTLPQQTPRLNLQPKPQARQSKMKPSAPLFIPNKSRLQLNCVGCPLSPPTMNKDHSKGDASTGSDLHISQISPDRDACSTPFETQQPSKMEKPTTKVYTISYTPPAVSIFVHSDTTPNEIATFEKTLTDEGIKFRKDTPLNKHTLFCFENCIAFETARLIQNKLPSIKFMDVKQDHFGNRIAFKVKRNTDGKPQNFKSSKRMNDLENNLIVKFEEAHRHLAANTRDRVILTVRPTLVWELIFQRAKAAYGFPTENYFDFEGLEVFVTDFQLLEADSQSLQSVKVLNPKAQIFVPKPKVQQPNSWEFATLPSTITFIQPTNVNSVTKTVLPSEHHWPPAMSDGPSETENPEPSHPQLIATGSSSDAIDDHNSQNTFSTFSTFSSRTPSGEQFKRLKTDYTVSKYIIHTKRASPIKCIAHPRLTSFYERQTTIDNEPRNDITNVTQNPLQSFPGMLEPMTIDFPYLEKNTFIPFSTPSHCLNPPVPSFFPKQYQLQSTFVGFPLPPPPMTMDQLNGDSDTGADLHVSLFSQTRSTITGHDTPKHVITLASVLPEDSLNLFLTTRIDPFGRDDLVLYDKLSRKCVIKSRPPSTISLSDHSDTTPNEIASIEKALTDEGIKFTRWTPLNQRTLFCFEDCNTFERFRTIQSQLPSIQFMDVQQDQFRNRIAFKVKRIEGPKPQDFKSQKRMRKLRNDLTIKLKEGKNTRDRVILTVRPTLVWEQIFQRAKADYGLEVSVTDFQLLEVDSQSKQSVQVLNPKAPDFVPKPKDLFSNSPQIRTHLSSERPWPPTMSDGPSTTVLSSEHPWPPAMSDCHPEKHAKIILQESVDNGNTSDDEDELNSQKIDHNSRQAFSSPTRHPESTRCELTPPPNDLQELSLHTNRTPKMYPIPKREINIQLGPSKEESERPQKFHYTSQSKVHTKRVDVAPRCLFYPDSKRFIVELGGFHLTPSIMSDGHIKGKTNTLIEEPFERDNPEIYGNRQYLENFTFNNDDGFSQRNDQNSVQTAVMAPSVNYDRAIYQNQQDYSDVTSDYFYDGFSQLPSQDSIQPFHQQTTPPISRTKSQNDLSSTTPSHIPKSTKSVSVLFSNANPMDTGQDPFMIEDYVQLEVDPDMDKGKSTYSLSIDTDNFDKIKDDSYSMMSFPTSGSSFIRQ</sequence>
<dbReference type="EMBL" id="JARBJD010000089">
    <property type="protein sequence ID" value="KAK2953579.1"/>
    <property type="molecule type" value="Genomic_DNA"/>
</dbReference>
<gene>
    <name evidence="2" type="ORF">BLNAU_11443</name>
</gene>
<evidence type="ECO:0000256" key="1">
    <source>
        <dbReference type="SAM" id="MobiDB-lite"/>
    </source>
</evidence>